<dbReference type="PANTHER" id="PTHR10366:SF821">
    <property type="entry name" value="TETRAKETIDE ALPHA-PYRONE REDUCTASE 1"/>
    <property type="match status" value="1"/>
</dbReference>
<comment type="caution">
    <text evidence="2">The sequence shown here is derived from an EMBL/GenBank/DDBJ whole genome shotgun (WGS) entry which is preliminary data.</text>
</comment>
<proteinExistence type="predicted"/>
<dbReference type="InterPro" id="IPR036291">
    <property type="entry name" value="NAD(P)-bd_dom_sf"/>
</dbReference>
<accession>A0AAV5D1S4</accession>
<dbReference type="PANTHER" id="PTHR10366">
    <property type="entry name" value="NAD DEPENDENT EPIMERASE/DEHYDRATASE"/>
    <property type="match status" value="1"/>
</dbReference>
<dbReference type="AlphaFoldDB" id="A0AAV5D1S4"/>
<dbReference type="SUPFAM" id="SSF51735">
    <property type="entry name" value="NAD(P)-binding Rossmann-fold domains"/>
    <property type="match status" value="1"/>
</dbReference>
<protein>
    <submittedName>
        <fullName evidence="2">Uncharacterized protein</fullName>
    </submittedName>
</protein>
<dbReference type="InterPro" id="IPR050425">
    <property type="entry name" value="NAD(P)_dehydrat-like"/>
</dbReference>
<reference evidence="2" key="2">
    <citation type="submission" date="2021-12" db="EMBL/GenBank/DDBJ databases">
        <title>Resequencing data analysis of finger millet.</title>
        <authorList>
            <person name="Hatakeyama M."/>
            <person name="Aluri S."/>
            <person name="Balachadran M.T."/>
            <person name="Sivarajan S.R."/>
            <person name="Poveda L."/>
            <person name="Shimizu-Inatsugi R."/>
            <person name="Schlapbach R."/>
            <person name="Sreeman S.M."/>
            <person name="Shimizu K.K."/>
        </authorList>
    </citation>
    <scope>NUCLEOTIDE SEQUENCE</scope>
</reference>
<evidence type="ECO:0000256" key="1">
    <source>
        <dbReference type="ARBA" id="ARBA00023002"/>
    </source>
</evidence>
<evidence type="ECO:0000313" key="2">
    <source>
        <dbReference type="EMBL" id="GJN03985.1"/>
    </source>
</evidence>
<gene>
    <name evidence="2" type="primary">ga21489</name>
    <name evidence="2" type="ORF">PR202_ga21489</name>
</gene>
<keyword evidence="1" id="KW-0560">Oxidoreductase</keyword>
<sequence>MADTGKGKVCVTGASGFIASWPSSGFSSPGNHKKVGHLWNLEGAKERLELVRADLLEDGSFDDVVMACEGVFHTATPILTNSNSKAC</sequence>
<dbReference type="EMBL" id="BQKI01000010">
    <property type="protein sequence ID" value="GJN03985.1"/>
    <property type="molecule type" value="Genomic_DNA"/>
</dbReference>
<reference evidence="2" key="1">
    <citation type="journal article" date="2018" name="DNA Res.">
        <title>Multiple hybrid de novo genome assembly of finger millet, an orphan allotetraploid crop.</title>
        <authorList>
            <person name="Hatakeyama M."/>
            <person name="Aluri S."/>
            <person name="Balachadran M.T."/>
            <person name="Sivarajan S.R."/>
            <person name="Patrignani A."/>
            <person name="Gruter S."/>
            <person name="Poveda L."/>
            <person name="Shimizu-Inatsugi R."/>
            <person name="Baeten J."/>
            <person name="Francoijs K.J."/>
            <person name="Nataraja K.N."/>
            <person name="Reddy Y.A.N."/>
            <person name="Phadnis S."/>
            <person name="Ravikumar R.L."/>
            <person name="Schlapbach R."/>
            <person name="Sreeman S.M."/>
            <person name="Shimizu K.K."/>
        </authorList>
    </citation>
    <scope>NUCLEOTIDE SEQUENCE</scope>
</reference>
<dbReference type="Proteomes" id="UP001054889">
    <property type="component" value="Unassembled WGS sequence"/>
</dbReference>
<name>A0AAV5D1S4_ELECO</name>
<dbReference type="Gene3D" id="3.40.50.720">
    <property type="entry name" value="NAD(P)-binding Rossmann-like Domain"/>
    <property type="match status" value="1"/>
</dbReference>
<evidence type="ECO:0000313" key="3">
    <source>
        <dbReference type="Proteomes" id="UP001054889"/>
    </source>
</evidence>
<organism evidence="2 3">
    <name type="scientific">Eleusine coracana subsp. coracana</name>
    <dbReference type="NCBI Taxonomy" id="191504"/>
    <lineage>
        <taxon>Eukaryota</taxon>
        <taxon>Viridiplantae</taxon>
        <taxon>Streptophyta</taxon>
        <taxon>Embryophyta</taxon>
        <taxon>Tracheophyta</taxon>
        <taxon>Spermatophyta</taxon>
        <taxon>Magnoliopsida</taxon>
        <taxon>Liliopsida</taxon>
        <taxon>Poales</taxon>
        <taxon>Poaceae</taxon>
        <taxon>PACMAD clade</taxon>
        <taxon>Chloridoideae</taxon>
        <taxon>Cynodonteae</taxon>
        <taxon>Eleusininae</taxon>
        <taxon>Eleusine</taxon>
    </lineage>
</organism>
<keyword evidence="3" id="KW-1185">Reference proteome</keyword>
<dbReference type="GO" id="GO:0016616">
    <property type="term" value="F:oxidoreductase activity, acting on the CH-OH group of donors, NAD or NADP as acceptor"/>
    <property type="evidence" value="ECO:0007669"/>
    <property type="project" value="TreeGrafter"/>
</dbReference>